<dbReference type="EMBL" id="CP058910">
    <property type="protein sequence ID" value="QLH76506.1"/>
    <property type="molecule type" value="Genomic_DNA"/>
</dbReference>
<evidence type="ECO:0000313" key="12">
    <source>
        <dbReference type="EMBL" id="QLH76506.1"/>
    </source>
</evidence>
<feature type="transmembrane region" description="Helical" evidence="9">
    <location>
        <begin position="31"/>
        <end position="49"/>
    </location>
</feature>
<feature type="domain" description="CBS" evidence="10">
    <location>
        <begin position="304"/>
        <end position="360"/>
    </location>
</feature>
<evidence type="ECO:0000256" key="6">
    <source>
        <dbReference type="ARBA" id="ARBA00023136"/>
    </source>
</evidence>
<dbReference type="OrthoDB" id="9671at2157"/>
<dbReference type="GO" id="GO:0016020">
    <property type="term" value="C:membrane"/>
    <property type="evidence" value="ECO:0007669"/>
    <property type="project" value="UniProtKB-SubCell"/>
</dbReference>
<dbReference type="KEGG" id="hrr:HZS55_03930"/>
<evidence type="ECO:0000256" key="3">
    <source>
        <dbReference type="ARBA" id="ARBA00022737"/>
    </source>
</evidence>
<dbReference type="InterPro" id="IPR044751">
    <property type="entry name" value="Ion_transp-like_CBS"/>
</dbReference>
<protein>
    <submittedName>
        <fullName evidence="12">HlyC/CorC family transporter</fullName>
    </submittedName>
</protein>
<dbReference type="Pfam" id="PF03471">
    <property type="entry name" value="CorC_HlyC"/>
    <property type="match status" value="1"/>
</dbReference>
<dbReference type="PROSITE" id="PS51846">
    <property type="entry name" value="CNNM"/>
    <property type="match status" value="1"/>
</dbReference>
<dbReference type="FunFam" id="3.10.580.10:FF:000002">
    <property type="entry name" value="Magnesium/cobalt efflux protein CorC"/>
    <property type="match status" value="1"/>
</dbReference>
<dbReference type="SMART" id="SM01091">
    <property type="entry name" value="CorC_HlyC"/>
    <property type="match status" value="1"/>
</dbReference>
<dbReference type="PANTHER" id="PTHR22777">
    <property type="entry name" value="HEMOLYSIN-RELATED"/>
    <property type="match status" value="1"/>
</dbReference>
<accession>A0A7D5NYL2</accession>
<evidence type="ECO:0000256" key="5">
    <source>
        <dbReference type="ARBA" id="ARBA00023122"/>
    </source>
</evidence>
<dbReference type="CDD" id="cd04590">
    <property type="entry name" value="CBS_pair_CorC_HlyC_assoc"/>
    <property type="match status" value="1"/>
</dbReference>
<dbReference type="InterPro" id="IPR016169">
    <property type="entry name" value="FAD-bd_PCMH_sub2"/>
</dbReference>
<dbReference type="Pfam" id="PF01595">
    <property type="entry name" value="CNNM"/>
    <property type="match status" value="1"/>
</dbReference>
<sequence>MGIPAAAWSQVIPAAQQTIDVFGNQIPKNSVAIAGTLLIVVLIGLSAFFSSSEIAMFSLPAHRIEALVENGRRGSKTLKALKDDPHRLLITILVGNNLVNIAMSSIATGLFGLYMSQGQAVFAATFGITAVVLLFGESAPKSYAVENSESWSLRIARPLKMAEYVLLPLIVLFDYLTRVVNKVTGGRSAIEESYVTREEIREMIETGEREGVLDEEEREMLQRTLRFNNTIAKEVMTPRLDMDAISTEASIDEAIEQCIHSGHARIPVYEGSLDNVIGVVNIRDLVRDRNYGEAGGDDLELEDIIQPTLHVPESKNVDDLLTEMRKERLHMVIVIDEFGTTEGLVTMEDLTEEIVGEILEGGEEEPIEYEGDDTVVVKGEVNIEEVNEALDIDIPEGEEFETIAGFIFNLAGRLVEEGEVIDYDGVEIAVEAVENTRIMKARVTRTDAYDPGDTSEDDEIEPDTDEAQPE</sequence>
<evidence type="ECO:0000256" key="4">
    <source>
        <dbReference type="ARBA" id="ARBA00022989"/>
    </source>
</evidence>
<feature type="compositionally biased region" description="Acidic residues" evidence="8">
    <location>
        <begin position="453"/>
        <end position="470"/>
    </location>
</feature>
<evidence type="ECO:0000256" key="8">
    <source>
        <dbReference type="SAM" id="MobiDB-lite"/>
    </source>
</evidence>
<evidence type="ECO:0000259" key="10">
    <source>
        <dbReference type="PROSITE" id="PS51371"/>
    </source>
</evidence>
<keyword evidence="13" id="KW-1185">Reference proteome</keyword>
<dbReference type="SUPFAM" id="SSF56176">
    <property type="entry name" value="FAD-binding/transporter-associated domain-like"/>
    <property type="match status" value="1"/>
</dbReference>
<dbReference type="InterPro" id="IPR002550">
    <property type="entry name" value="CNNM"/>
</dbReference>
<dbReference type="InterPro" id="IPR036318">
    <property type="entry name" value="FAD-bd_PCMH-like_sf"/>
</dbReference>
<dbReference type="Proteomes" id="UP000509667">
    <property type="component" value="Chromosome"/>
</dbReference>
<keyword evidence="6 9" id="KW-0472">Membrane</keyword>
<dbReference type="PROSITE" id="PS51371">
    <property type="entry name" value="CBS"/>
    <property type="match status" value="2"/>
</dbReference>
<dbReference type="Pfam" id="PF00571">
    <property type="entry name" value="CBS"/>
    <property type="match status" value="2"/>
</dbReference>
<dbReference type="InterPro" id="IPR046342">
    <property type="entry name" value="CBS_dom_sf"/>
</dbReference>
<keyword evidence="4 9" id="KW-1133">Transmembrane helix</keyword>
<feature type="transmembrane region" description="Helical" evidence="9">
    <location>
        <begin position="88"/>
        <end position="114"/>
    </location>
</feature>
<comment type="subcellular location">
    <subcellularLocation>
        <location evidence="1">Membrane</location>
        <topology evidence="1">Multi-pass membrane protein</topology>
    </subcellularLocation>
</comment>
<dbReference type="GO" id="GO:0050660">
    <property type="term" value="F:flavin adenine dinucleotide binding"/>
    <property type="evidence" value="ECO:0007669"/>
    <property type="project" value="InterPro"/>
</dbReference>
<evidence type="ECO:0000313" key="13">
    <source>
        <dbReference type="Proteomes" id="UP000509667"/>
    </source>
</evidence>
<feature type="region of interest" description="Disordered" evidence="8">
    <location>
        <begin position="444"/>
        <end position="470"/>
    </location>
</feature>
<dbReference type="InterPro" id="IPR000644">
    <property type="entry name" value="CBS_dom"/>
</dbReference>
<reference evidence="12 13" key="1">
    <citation type="submission" date="2020-07" db="EMBL/GenBank/DDBJ databases">
        <title>Halosimplex pelagicum sp. nov. and Halosimplex rubrum sp. nov., isolated from salted brown alga Laminaria, and emended description of the genus Halosimplex.</title>
        <authorList>
            <person name="Cui H."/>
        </authorList>
    </citation>
    <scope>NUCLEOTIDE SEQUENCE [LARGE SCALE GENOMIC DNA]</scope>
    <source>
        <strain evidence="12 13">R27</strain>
    </source>
</reference>
<evidence type="ECO:0000259" key="11">
    <source>
        <dbReference type="PROSITE" id="PS51846"/>
    </source>
</evidence>
<dbReference type="SUPFAM" id="SSF54631">
    <property type="entry name" value="CBS-domain pair"/>
    <property type="match status" value="1"/>
</dbReference>
<dbReference type="RefSeq" id="WP_179910443.1">
    <property type="nucleotide sequence ID" value="NZ_CP058910.1"/>
</dbReference>
<proteinExistence type="predicted"/>
<dbReference type="Gene3D" id="3.30.465.10">
    <property type="match status" value="1"/>
</dbReference>
<feature type="domain" description="CNNM transmembrane" evidence="11">
    <location>
        <begin position="28"/>
        <end position="217"/>
    </location>
</feature>
<feature type="transmembrane region" description="Helical" evidence="9">
    <location>
        <begin position="120"/>
        <end position="140"/>
    </location>
</feature>
<name>A0A7D5NYL2_9EURY</name>
<gene>
    <name evidence="12" type="ORF">HZS55_03930</name>
</gene>
<keyword evidence="2 9" id="KW-0812">Transmembrane</keyword>
<keyword evidence="3" id="KW-0677">Repeat</keyword>
<dbReference type="InterPro" id="IPR005170">
    <property type="entry name" value="Transptr-assoc_dom"/>
</dbReference>
<keyword evidence="5 7" id="KW-0129">CBS domain</keyword>
<dbReference type="Gene3D" id="3.10.580.10">
    <property type="entry name" value="CBS-domain"/>
    <property type="match status" value="1"/>
</dbReference>
<dbReference type="GeneID" id="56076983"/>
<evidence type="ECO:0000256" key="2">
    <source>
        <dbReference type="ARBA" id="ARBA00022692"/>
    </source>
</evidence>
<organism evidence="12 13">
    <name type="scientific">Halosimplex rubrum</name>
    <dbReference type="NCBI Taxonomy" id="869889"/>
    <lineage>
        <taxon>Archaea</taxon>
        <taxon>Methanobacteriati</taxon>
        <taxon>Methanobacteriota</taxon>
        <taxon>Stenosarchaea group</taxon>
        <taxon>Halobacteria</taxon>
        <taxon>Halobacteriales</taxon>
        <taxon>Haloarculaceae</taxon>
        <taxon>Halosimplex</taxon>
    </lineage>
</organism>
<evidence type="ECO:0000256" key="7">
    <source>
        <dbReference type="PROSITE-ProRule" id="PRU00703"/>
    </source>
</evidence>
<evidence type="ECO:0000256" key="1">
    <source>
        <dbReference type="ARBA" id="ARBA00004141"/>
    </source>
</evidence>
<dbReference type="PANTHER" id="PTHR22777:SF17">
    <property type="entry name" value="UPF0053 PROTEIN SLL0260"/>
    <property type="match status" value="1"/>
</dbReference>
<evidence type="ECO:0000256" key="9">
    <source>
        <dbReference type="SAM" id="Phobius"/>
    </source>
</evidence>
<dbReference type="AlphaFoldDB" id="A0A7D5NYL2"/>
<feature type="domain" description="CBS" evidence="10">
    <location>
        <begin position="236"/>
        <end position="295"/>
    </location>
</feature>